<evidence type="ECO:0000259" key="3">
    <source>
        <dbReference type="Pfam" id="PF01370"/>
    </source>
</evidence>
<reference evidence="4" key="2">
    <citation type="submission" date="2023-06" db="EMBL/GenBank/DDBJ databases">
        <authorList>
            <consortium name="Lawrence Berkeley National Laboratory"/>
            <person name="Haridas S."/>
            <person name="Hensen N."/>
            <person name="Bonometti L."/>
            <person name="Westerberg I."/>
            <person name="Brannstrom I.O."/>
            <person name="Guillou S."/>
            <person name="Cros-Aarteil S."/>
            <person name="Calhoun S."/>
            <person name="Kuo A."/>
            <person name="Mondo S."/>
            <person name="Pangilinan J."/>
            <person name="Riley R."/>
            <person name="Labutti K."/>
            <person name="Andreopoulos B."/>
            <person name="Lipzen A."/>
            <person name="Chen C."/>
            <person name="Yanf M."/>
            <person name="Daum C."/>
            <person name="Ng V."/>
            <person name="Clum A."/>
            <person name="Steindorff A."/>
            <person name="Ohm R."/>
            <person name="Martin F."/>
            <person name="Silar P."/>
            <person name="Natvig D."/>
            <person name="Lalanne C."/>
            <person name="Gautier V."/>
            <person name="Ament-Velasquez S.L."/>
            <person name="Kruys A."/>
            <person name="Hutchinson M.I."/>
            <person name="Powell A.J."/>
            <person name="Barry K."/>
            <person name="Miller A.N."/>
            <person name="Grigoriev I.V."/>
            <person name="Debuchy R."/>
            <person name="Gladieux P."/>
            <person name="Thoren M.H."/>
            <person name="Johannesson H."/>
        </authorList>
    </citation>
    <scope>NUCLEOTIDE SEQUENCE</scope>
    <source>
        <strain evidence="4">CBS 314.62</strain>
    </source>
</reference>
<dbReference type="InterPro" id="IPR001509">
    <property type="entry name" value="Epimerase_deHydtase"/>
</dbReference>
<name>A0AAE0XD87_9PEZI</name>
<feature type="domain" description="NAD-dependent epimerase/dehydratase" evidence="3">
    <location>
        <begin position="7"/>
        <end position="267"/>
    </location>
</feature>
<dbReference type="EMBL" id="JAULSO010000002">
    <property type="protein sequence ID" value="KAK3690475.1"/>
    <property type="molecule type" value="Genomic_DNA"/>
</dbReference>
<dbReference type="Gene3D" id="3.40.50.720">
    <property type="entry name" value="NAD(P)-binding Rossmann-like Domain"/>
    <property type="match status" value="1"/>
</dbReference>
<reference evidence="4" key="1">
    <citation type="journal article" date="2023" name="Mol. Phylogenet. Evol.">
        <title>Genome-scale phylogeny and comparative genomics of the fungal order Sordariales.</title>
        <authorList>
            <person name="Hensen N."/>
            <person name="Bonometti L."/>
            <person name="Westerberg I."/>
            <person name="Brannstrom I.O."/>
            <person name="Guillou S."/>
            <person name="Cros-Aarteil S."/>
            <person name="Calhoun S."/>
            <person name="Haridas S."/>
            <person name="Kuo A."/>
            <person name="Mondo S."/>
            <person name="Pangilinan J."/>
            <person name="Riley R."/>
            <person name="LaButti K."/>
            <person name="Andreopoulos B."/>
            <person name="Lipzen A."/>
            <person name="Chen C."/>
            <person name="Yan M."/>
            <person name="Daum C."/>
            <person name="Ng V."/>
            <person name="Clum A."/>
            <person name="Steindorff A."/>
            <person name="Ohm R.A."/>
            <person name="Martin F."/>
            <person name="Silar P."/>
            <person name="Natvig D.O."/>
            <person name="Lalanne C."/>
            <person name="Gautier V."/>
            <person name="Ament-Velasquez S.L."/>
            <person name="Kruys A."/>
            <person name="Hutchinson M.I."/>
            <person name="Powell A.J."/>
            <person name="Barry K."/>
            <person name="Miller A.N."/>
            <person name="Grigoriev I.V."/>
            <person name="Debuchy R."/>
            <person name="Gladieux P."/>
            <person name="Hiltunen Thoren M."/>
            <person name="Johannesson H."/>
        </authorList>
    </citation>
    <scope>NUCLEOTIDE SEQUENCE</scope>
    <source>
        <strain evidence="4">CBS 314.62</strain>
    </source>
</reference>
<dbReference type="SUPFAM" id="SSF51735">
    <property type="entry name" value="NAD(P)-binding Rossmann-fold domains"/>
    <property type="match status" value="1"/>
</dbReference>
<comment type="caution">
    <text evidence="4">The sequence shown here is derived from an EMBL/GenBank/DDBJ whole genome shotgun (WGS) entry which is preliminary data.</text>
</comment>
<protein>
    <recommendedName>
        <fullName evidence="3">NAD-dependent epimerase/dehydratase domain-containing protein</fullName>
    </recommendedName>
</protein>
<dbReference type="InterPro" id="IPR036291">
    <property type="entry name" value="NAD(P)-bd_dom_sf"/>
</dbReference>
<dbReference type="Proteomes" id="UP001270362">
    <property type="component" value="Unassembled WGS sequence"/>
</dbReference>
<keyword evidence="5" id="KW-1185">Reference proteome</keyword>
<evidence type="ECO:0000313" key="5">
    <source>
        <dbReference type="Proteomes" id="UP001270362"/>
    </source>
</evidence>
<dbReference type="Pfam" id="PF01370">
    <property type="entry name" value="Epimerase"/>
    <property type="match status" value="1"/>
</dbReference>
<sequence length="347" mass="37662">MTNKGLVLVTGANGYIAARTVEAFLAAGYSVRGTARSRNSTHDTVDALKAYADRLEIAEIPDITVPGAFDEAVKGVDAIAHLAAPIAMSFTDPEPVMKGAIDGITRVLESAAKEPSIKSFVFMSSVAAIRSEKPDGYVFTEADWNTQAEDIVAQQGKDTPGPVIYYASKTAAEKALWKFRDEHKPAFSITALNPCFVAGPPLVPPTTVDKIPFTTKMIWDVYTGVPLHEAGITSAFPAFVDVRDVARMVVFAVDHPEKADGERFLLGSHYAPPQAVADILREEFPERRGAIHEGKPREGYYLPGYTFPPDRIVYDGSKAVRVSGRGYILWEETVRDTVLSVGGVARE</sequence>
<accession>A0AAE0XD87</accession>
<proteinExistence type="inferred from homology"/>
<organism evidence="4 5">
    <name type="scientific">Podospora appendiculata</name>
    <dbReference type="NCBI Taxonomy" id="314037"/>
    <lineage>
        <taxon>Eukaryota</taxon>
        <taxon>Fungi</taxon>
        <taxon>Dikarya</taxon>
        <taxon>Ascomycota</taxon>
        <taxon>Pezizomycotina</taxon>
        <taxon>Sordariomycetes</taxon>
        <taxon>Sordariomycetidae</taxon>
        <taxon>Sordariales</taxon>
        <taxon>Podosporaceae</taxon>
        <taxon>Podospora</taxon>
    </lineage>
</organism>
<gene>
    <name evidence="4" type="ORF">B0T22DRAFT_424359</name>
</gene>
<dbReference type="AlphaFoldDB" id="A0AAE0XD87"/>
<dbReference type="GO" id="GO:0016616">
    <property type="term" value="F:oxidoreductase activity, acting on the CH-OH group of donors, NAD or NADP as acceptor"/>
    <property type="evidence" value="ECO:0007669"/>
    <property type="project" value="TreeGrafter"/>
</dbReference>
<evidence type="ECO:0000313" key="4">
    <source>
        <dbReference type="EMBL" id="KAK3690475.1"/>
    </source>
</evidence>
<evidence type="ECO:0000256" key="1">
    <source>
        <dbReference type="ARBA" id="ARBA00023002"/>
    </source>
</evidence>
<dbReference type="InterPro" id="IPR050425">
    <property type="entry name" value="NAD(P)_dehydrat-like"/>
</dbReference>
<keyword evidence="1" id="KW-0560">Oxidoreductase</keyword>
<evidence type="ECO:0000256" key="2">
    <source>
        <dbReference type="ARBA" id="ARBA00023445"/>
    </source>
</evidence>
<dbReference type="PANTHER" id="PTHR10366">
    <property type="entry name" value="NAD DEPENDENT EPIMERASE/DEHYDRATASE"/>
    <property type="match status" value="1"/>
</dbReference>
<comment type="similarity">
    <text evidence="2">Belongs to the NAD(P)-dependent epimerase/dehydratase family. Dihydroflavonol-4-reductase subfamily.</text>
</comment>
<dbReference type="PANTHER" id="PTHR10366:SF564">
    <property type="entry name" value="STEROL-4-ALPHA-CARBOXYLATE 3-DEHYDROGENASE, DECARBOXYLATING"/>
    <property type="match status" value="1"/>
</dbReference>